<dbReference type="InterPro" id="IPR008928">
    <property type="entry name" value="6-hairpin_glycosidase_sf"/>
</dbReference>
<keyword evidence="3" id="KW-1185">Reference proteome</keyword>
<evidence type="ECO:0000313" key="3">
    <source>
        <dbReference type="Proteomes" id="UP000233618"/>
    </source>
</evidence>
<feature type="signal peptide" evidence="1">
    <location>
        <begin position="1"/>
        <end position="18"/>
    </location>
</feature>
<evidence type="ECO:0000313" key="2">
    <source>
        <dbReference type="EMBL" id="PKQ67753.1"/>
    </source>
</evidence>
<dbReference type="Gene3D" id="1.50.10.10">
    <property type="match status" value="1"/>
</dbReference>
<comment type="caution">
    <text evidence="2">The sequence shown here is derived from an EMBL/GenBank/DDBJ whole genome shotgun (WGS) entry which is preliminary data.</text>
</comment>
<dbReference type="EMBL" id="MVDE01000007">
    <property type="protein sequence ID" value="PKQ67753.1"/>
    <property type="molecule type" value="Genomic_DNA"/>
</dbReference>
<dbReference type="InterPro" id="IPR028028">
    <property type="entry name" value="DUF4450"/>
</dbReference>
<feature type="chain" id="PRO_5014813958" description="DUF4450 domain-containing protein" evidence="1">
    <location>
        <begin position="19"/>
        <end position="1201"/>
    </location>
</feature>
<name>A0A2N3IBW6_9BACT</name>
<keyword evidence="1" id="KW-0732">Signal</keyword>
<evidence type="ECO:0008006" key="4">
    <source>
        <dbReference type="Google" id="ProtNLM"/>
    </source>
</evidence>
<dbReference type="Pfam" id="PF14614">
    <property type="entry name" value="DUF4450"/>
    <property type="match status" value="1"/>
</dbReference>
<dbReference type="SUPFAM" id="SSF48208">
    <property type="entry name" value="Six-hairpin glycosidases"/>
    <property type="match status" value="1"/>
</dbReference>
<reference evidence="2 3" key="1">
    <citation type="journal article" date="2017" name="Front. Microbiol.">
        <title>Labilibaculum manganireducens gen. nov., sp. nov. and Labilibaculum filiforme sp. nov., Novel Bacteroidetes Isolated from Subsurface Sediments of the Baltic Sea.</title>
        <authorList>
            <person name="Vandieken V."/>
            <person name="Marshall I.P."/>
            <person name="Niemann H."/>
            <person name="Engelen B."/>
            <person name="Cypionka H."/>
        </authorList>
    </citation>
    <scope>NUCLEOTIDE SEQUENCE [LARGE SCALE GENOMIC DNA]</scope>
    <source>
        <strain evidence="2 3">59.10-2M</strain>
    </source>
</reference>
<evidence type="ECO:0000256" key="1">
    <source>
        <dbReference type="SAM" id="SignalP"/>
    </source>
</evidence>
<accession>A0A2N3IBW6</accession>
<proteinExistence type="predicted"/>
<dbReference type="RefSeq" id="WP_180327241.1">
    <property type="nucleotide sequence ID" value="NZ_MVDE01000007.1"/>
</dbReference>
<sequence length="1201" mass="135091">MRLFLTAILSLSFICATAQYKSDANNKLERDLRYQPDNDGFVILNGNKKFNRALYGGHSAFRVETGDVPEFGFFMPNMGGNLQLGFVNGQNSVWLNSASQIKSTYYPGCRIYEIQDSFISNGIIKLAVLALADSDGMIMKIETENIPEGIELLLMYGGASNKRFSRNGDLGVDKPDCFDLHADDCLGNDYSIYKNCFSLDYGQNTKNPRSIEACFPADSKLKTGSPFSLDSPMQVWNSKVSDNKSVLVAKIPLENSVKKFVCIQLKSDKSLNYSDLTEWYDQAEGRRKEIANAVQIETPDSFINPLGGVLSTAADAIWDNCWMHGAIGWRMPLNGWRAAYVGDCVGWHHKARQHFDNYAASQITDIEPSIPHPAQDSSLNLARAEKKWGTPMYSNGYICRNPNQTTKMHHYDMNLCYIDELLWHLNWTGDWEYAKIVWPVIKRHLKWEKLNFDPDNDGLYDAYASIWASDALYYNSGAVTHSSAYNYRANKMAALIASKIGDDPQAYIVESEKIMKALNSKLWLTEKGWWAEYVDLMGNKNVHPNAGVWTIYHALDSDVSDIFQAYQATRYIDTEIPHIPVKAKGLNDGINYEIISTTHWFPYSWSINNVAFAEVAHTALSYWQAGRYNEGFKLFKSSVLDGMYMGSSPGNIGQISYYDKARGECYRDFGDPVGMYSRVLVEGLFGIHPDLLNNRLELRPGFPSGWEHASITTADITLKFDREEETDTYLIRNKLAEKVNLELKVLAVRDQISEVLVNGESKSWLLVENIGSPLIQINAELKDSAQVQIIWKGKNLKKSDYQKIGVADDQWKFSTTNKIAAIYDPQNVLNQASVKSKSISGQLVGEVGNRTLFVQLEQGQMNWWEPVNIEIKDAFDISYNAEDEELAFSITNNGNKLFSGNVMVNQFSIPLSVEAGQTSALIKIPDTCAVFGSNRLQILNDDKCLFQKTITNWNVKANSGNYKMVNMDQFFNASVSDIFKQEYLSPRSPYTTLQIPTQGIGEWCHPTHTAEIDDSGLRASAKNSLLNTPFHVPFRTICDLERKNIVFTSLWDNYPTKVDIPVSGKARHAYFMMAGSTNHMQCHIPNGLIKVHYTDGTHEELNLVNPDNWLPIEQDLYVDDHAFALKRPAPYRIAFKTGIVSRNLGEELGISKDEVYGRGIDGGAGIFIDLPLNSSKELQSISLESLANDVVIGLMGITLLK</sequence>
<protein>
    <recommendedName>
        <fullName evidence="4">DUF4450 domain-containing protein</fullName>
    </recommendedName>
</protein>
<dbReference type="Proteomes" id="UP000233618">
    <property type="component" value="Unassembled WGS sequence"/>
</dbReference>
<dbReference type="InterPro" id="IPR012341">
    <property type="entry name" value="6hp_glycosidase-like_sf"/>
</dbReference>
<organism evidence="2 3">
    <name type="scientific">Labilibaculum manganireducens</name>
    <dbReference type="NCBI Taxonomy" id="1940525"/>
    <lineage>
        <taxon>Bacteria</taxon>
        <taxon>Pseudomonadati</taxon>
        <taxon>Bacteroidota</taxon>
        <taxon>Bacteroidia</taxon>
        <taxon>Marinilabiliales</taxon>
        <taxon>Marinifilaceae</taxon>
        <taxon>Labilibaculum</taxon>
    </lineage>
</organism>
<dbReference type="GO" id="GO:0005975">
    <property type="term" value="P:carbohydrate metabolic process"/>
    <property type="evidence" value="ECO:0007669"/>
    <property type="project" value="InterPro"/>
</dbReference>
<gene>
    <name evidence="2" type="ORF">BZG01_06770</name>
</gene>
<dbReference type="AlphaFoldDB" id="A0A2N3IBW6"/>